<feature type="binding site" evidence="3">
    <location>
        <position position="285"/>
    </location>
    <ligand>
        <name>Zn(2+)</name>
        <dbReference type="ChEBI" id="CHEBI:29105"/>
        <label>2</label>
    </ligand>
</feature>
<dbReference type="OrthoDB" id="9794455at2"/>
<organism evidence="6 7">
    <name type="scientific">Chryseobacterium taichungense</name>
    <dbReference type="NCBI Taxonomy" id="295069"/>
    <lineage>
        <taxon>Bacteria</taxon>
        <taxon>Pseudomonadati</taxon>
        <taxon>Bacteroidota</taxon>
        <taxon>Flavobacteriia</taxon>
        <taxon>Flavobacteriales</taxon>
        <taxon>Weeksellaceae</taxon>
        <taxon>Chryseobacterium group</taxon>
        <taxon>Chryseobacterium</taxon>
    </lineage>
</organism>
<feature type="binding site" evidence="3">
    <location>
        <position position="491"/>
    </location>
    <ligand>
        <name>Zn(2+)</name>
        <dbReference type="ChEBI" id="CHEBI:29105"/>
        <label>2</label>
    </ligand>
</feature>
<comment type="cofactor">
    <cofactor evidence="3">
        <name>Mg(2+)</name>
        <dbReference type="ChEBI" id="CHEBI:18420"/>
    </cofactor>
    <text evidence="3">Binds 1 Mg(2+) ion.</text>
</comment>
<dbReference type="InterPro" id="IPR039559">
    <property type="entry name" value="AIM6_PI-PLC-like_dom"/>
</dbReference>
<reference evidence="7" key="1">
    <citation type="submission" date="2016-10" db="EMBL/GenBank/DDBJ databases">
        <authorList>
            <person name="Varghese N."/>
            <person name="Submissions S."/>
        </authorList>
    </citation>
    <scope>NUCLEOTIDE SEQUENCE [LARGE SCALE GENOMIC DNA]</scope>
    <source>
        <strain evidence="7">DSM 17453</strain>
    </source>
</reference>
<keyword evidence="3" id="KW-0862">Zinc</keyword>
<keyword evidence="5" id="KW-0732">Signal</keyword>
<feature type="chain" id="PRO_5011714823" evidence="5">
    <location>
        <begin position="23"/>
        <end position="594"/>
    </location>
</feature>
<dbReference type="SMART" id="SM00098">
    <property type="entry name" value="alkPPc"/>
    <property type="match status" value="1"/>
</dbReference>
<dbReference type="PANTHER" id="PTHR11596">
    <property type="entry name" value="ALKALINE PHOSPHATASE"/>
    <property type="match status" value="1"/>
</dbReference>
<protein>
    <submittedName>
        <fullName evidence="6">Alkaline phosphatase</fullName>
    </submittedName>
</protein>
<feature type="binding site" evidence="3">
    <location>
        <position position="529"/>
    </location>
    <ligand>
        <name>Zn(2+)</name>
        <dbReference type="ChEBI" id="CHEBI:29105"/>
        <label>2</label>
    </ligand>
</feature>
<dbReference type="GO" id="GO:0046872">
    <property type="term" value="F:metal ion binding"/>
    <property type="evidence" value="ECO:0007669"/>
    <property type="project" value="UniProtKB-KW"/>
</dbReference>
<feature type="binding site" evidence="3">
    <location>
        <position position="487"/>
    </location>
    <ligand>
        <name>Zn(2+)</name>
        <dbReference type="ChEBI" id="CHEBI:29105"/>
        <label>2</label>
    </ligand>
</feature>
<name>A0A1H8CE11_9FLAO</name>
<dbReference type="RefSeq" id="WP_090001297.1">
    <property type="nucleotide sequence ID" value="NZ_FOBV01000009.1"/>
</dbReference>
<dbReference type="SUPFAM" id="SSF53649">
    <property type="entry name" value="Alkaline phosphatase-like"/>
    <property type="match status" value="1"/>
</dbReference>
<evidence type="ECO:0000313" key="7">
    <source>
        <dbReference type="Proteomes" id="UP000199450"/>
    </source>
</evidence>
<evidence type="ECO:0000256" key="4">
    <source>
        <dbReference type="RuleBase" id="RU003946"/>
    </source>
</evidence>
<dbReference type="Pfam" id="PF00245">
    <property type="entry name" value="Alk_phosphatase"/>
    <property type="match status" value="2"/>
</dbReference>
<dbReference type="CDD" id="cd16012">
    <property type="entry name" value="ALP"/>
    <property type="match status" value="1"/>
</dbReference>
<keyword evidence="7" id="KW-1185">Reference proteome</keyword>
<dbReference type="EMBL" id="FOBV01000009">
    <property type="protein sequence ID" value="SEM93501.1"/>
    <property type="molecule type" value="Genomic_DNA"/>
</dbReference>
<evidence type="ECO:0000313" key="6">
    <source>
        <dbReference type="EMBL" id="SEM93501.1"/>
    </source>
</evidence>
<feature type="binding site" evidence="3">
    <location>
        <position position="482"/>
    </location>
    <ligand>
        <name>Mg(2+)</name>
        <dbReference type="ChEBI" id="CHEBI:18420"/>
    </ligand>
</feature>
<dbReference type="InterPro" id="IPR017946">
    <property type="entry name" value="PLC-like_Pdiesterase_TIM-brl"/>
</dbReference>
<accession>A0A1H8CE11</accession>
<keyword evidence="3" id="KW-0460">Magnesium</keyword>
<feature type="active site" description="Phosphoserine intermediate" evidence="2">
    <location>
        <position position="326"/>
    </location>
</feature>
<dbReference type="InterPro" id="IPR017850">
    <property type="entry name" value="Alkaline_phosphatase_core_sf"/>
</dbReference>
<feature type="binding site" evidence="3">
    <location>
        <position position="530"/>
    </location>
    <ligand>
        <name>Zn(2+)</name>
        <dbReference type="ChEBI" id="CHEBI:29105"/>
        <label>2</label>
    </ligand>
</feature>
<evidence type="ECO:0000256" key="5">
    <source>
        <dbReference type="SAM" id="SignalP"/>
    </source>
</evidence>
<dbReference type="CDD" id="cd08577">
    <property type="entry name" value="PI-PLCc_GDPD_SF_unchar3"/>
    <property type="match status" value="1"/>
</dbReference>
<evidence type="ECO:0000256" key="1">
    <source>
        <dbReference type="ARBA" id="ARBA00022553"/>
    </source>
</evidence>
<sequence length="594" mass="65591">MLLNLKKINIAVALTIGSFVFAQHYAAHSHNDYEQKVPFWYALEAGATSIEADVYLVDNQLYVSHEQKDIKKERTFDNLYLKPIRKALELGIIKDQPVQILIDLKTEGEATLKKIVSEISKYTDITASKNISFVISGNKPSPEKFSSYPDFITFDYQSLQNLTPEQWKRVGLVSLNFKEYSGWNGKGGLTVEDLPKVKAVIQKAKAFHKPFRFWAIPDGKTSWEFFAHAGVDYINTDHPKECADYLKKLDERTFRNTLTSDVYQPKFLYENKNIPVKNVILLIGDGNGLSQISSSVLANKGQLTLTQLKNIGLIKTTSADNFTTDSAAGASAFATGKKTNNRFIGVDPSGKAIPNMTEILSEKGFNTAVITTDEIVGATPSAFYAHQKDRGMEKEIASDLITSKLSFFAAGGKSKVSGLNNFKVAENTKEIAESKADRLAYYFSDKGVPQVLKGRGNILAETVESSLEFLKSKNKPFFIMIEGAQIDSGGHANNVGTIVTEGIDFDRAITKAIQFADKNPGTLVVITADHETGGFSIPHGDMATSTIEGDFTTEDHSATLIPVFSYGPGTENFMGVYENNEIFHKILQSLKIKE</sequence>
<comment type="similarity">
    <text evidence="4">Belongs to the alkaline phosphatase family.</text>
</comment>
<feature type="signal peptide" evidence="5">
    <location>
        <begin position="1"/>
        <end position="22"/>
    </location>
</feature>
<dbReference type="SUPFAM" id="SSF51695">
    <property type="entry name" value="PLC-like phosphodiesterases"/>
    <property type="match status" value="1"/>
</dbReference>
<proteinExistence type="inferred from homology"/>
<gene>
    <name evidence="6" type="ORF">SAMN05421856_10922</name>
</gene>
<evidence type="ECO:0000256" key="3">
    <source>
        <dbReference type="PIRSR" id="PIRSR601952-2"/>
    </source>
</evidence>
<keyword evidence="3" id="KW-0479">Metal-binding</keyword>
<dbReference type="Gene3D" id="3.20.20.190">
    <property type="entry name" value="Phosphatidylinositol (PI) phosphodiesterase"/>
    <property type="match status" value="1"/>
</dbReference>
<feature type="binding site" evidence="3">
    <location>
        <position position="285"/>
    </location>
    <ligand>
        <name>Mg(2+)</name>
        <dbReference type="ChEBI" id="CHEBI:18420"/>
    </ligand>
</feature>
<keyword evidence="1" id="KW-0597">Phosphoprotein</keyword>
<dbReference type="InterPro" id="IPR001952">
    <property type="entry name" value="Alkaline_phosphatase"/>
</dbReference>
<comment type="cofactor">
    <cofactor evidence="3">
        <name>Zn(2+)</name>
        <dbReference type="ChEBI" id="CHEBI:29105"/>
    </cofactor>
    <text evidence="3">Binds 2 Zn(2+) ions.</text>
</comment>
<dbReference type="AlphaFoldDB" id="A0A1H8CE11"/>
<dbReference type="Gene3D" id="3.40.720.10">
    <property type="entry name" value="Alkaline Phosphatase, subunit A"/>
    <property type="match status" value="1"/>
</dbReference>
<dbReference type="GO" id="GO:0004035">
    <property type="term" value="F:alkaline phosphatase activity"/>
    <property type="evidence" value="ECO:0007669"/>
    <property type="project" value="TreeGrafter"/>
</dbReference>
<evidence type="ECO:0000256" key="2">
    <source>
        <dbReference type="PIRSR" id="PIRSR601952-1"/>
    </source>
</evidence>
<dbReference type="GO" id="GO:0008081">
    <property type="term" value="F:phosphoric diester hydrolase activity"/>
    <property type="evidence" value="ECO:0007669"/>
    <property type="project" value="InterPro"/>
</dbReference>
<dbReference type="Proteomes" id="UP000199450">
    <property type="component" value="Unassembled WGS sequence"/>
</dbReference>
<dbReference type="PANTHER" id="PTHR11596:SF5">
    <property type="entry name" value="ALKALINE PHOSPHATASE"/>
    <property type="match status" value="1"/>
</dbReference>
<dbReference type="PRINTS" id="PR00113">
    <property type="entry name" value="ALKPHPHTASE"/>
</dbReference>
<dbReference type="STRING" id="295069.SAMN05421856_10922"/>
<dbReference type="GO" id="GO:0006629">
    <property type="term" value="P:lipid metabolic process"/>
    <property type="evidence" value="ECO:0007669"/>
    <property type="project" value="InterPro"/>
</dbReference>
<feature type="binding site" evidence="3">
    <location>
        <position position="379"/>
    </location>
    <ligand>
        <name>Mg(2+)</name>
        <dbReference type="ChEBI" id="CHEBI:18420"/>
    </ligand>
</feature>